<feature type="domain" description="Plasmid pRiA4b Orf3-like" evidence="1">
    <location>
        <begin position="6"/>
        <end position="212"/>
    </location>
</feature>
<dbReference type="STRING" id="994573.T472_0203955"/>
<accession>V7I9E5</accession>
<dbReference type="Proteomes" id="UP000017747">
    <property type="component" value="Unassembled WGS sequence"/>
</dbReference>
<dbReference type="PANTHER" id="PTHR41878:SF1">
    <property type="entry name" value="TNPR PROTEIN"/>
    <property type="match status" value="1"/>
</dbReference>
<keyword evidence="3" id="KW-1185">Reference proteome</keyword>
<dbReference type="EMBL" id="AXUN02000055">
    <property type="protein sequence ID" value="ETA81901.1"/>
    <property type="molecule type" value="Genomic_DNA"/>
</dbReference>
<dbReference type="OrthoDB" id="9801392at2"/>
<dbReference type="RefSeq" id="WP_023385121.1">
    <property type="nucleotide sequence ID" value="NZ_AXUN02000055.1"/>
</dbReference>
<dbReference type="PATRIC" id="fig|994573.3.peg.742"/>
<reference evidence="2 3" key="1">
    <citation type="journal article" date="2014" name="Genome Announc.">
        <title>Genome Sequence of Youngiibacter fragilis, the Type Strain of the Genus Youngiibacter.</title>
        <authorList>
            <person name="Wawrik C.B."/>
            <person name="Callaghan A.V."/>
            <person name="Stamps B.W."/>
            <person name="Wawrik B."/>
        </authorList>
    </citation>
    <scope>NUCLEOTIDE SEQUENCE [LARGE SCALE GENOMIC DNA]</scope>
    <source>
        <strain evidence="2 3">232.1</strain>
    </source>
</reference>
<organism evidence="2 3">
    <name type="scientific">Youngiibacter fragilis 232.1</name>
    <dbReference type="NCBI Taxonomy" id="994573"/>
    <lineage>
        <taxon>Bacteria</taxon>
        <taxon>Bacillati</taxon>
        <taxon>Bacillota</taxon>
        <taxon>Clostridia</taxon>
        <taxon>Eubacteriales</taxon>
        <taxon>Clostridiaceae</taxon>
        <taxon>Youngiibacter</taxon>
    </lineage>
</organism>
<gene>
    <name evidence="2" type="ORF">T472_0203955</name>
</gene>
<name>V7I9E5_9CLOT</name>
<dbReference type="InterPro" id="IPR012912">
    <property type="entry name" value="Plasmid_pRiA4b_Orf3-like"/>
</dbReference>
<evidence type="ECO:0000313" key="3">
    <source>
        <dbReference type="Proteomes" id="UP000017747"/>
    </source>
</evidence>
<evidence type="ECO:0000259" key="1">
    <source>
        <dbReference type="Pfam" id="PF07929"/>
    </source>
</evidence>
<dbReference type="AlphaFoldDB" id="V7I9E5"/>
<protein>
    <recommendedName>
        <fullName evidence="1">Plasmid pRiA4b Orf3-like domain-containing protein</fullName>
    </recommendedName>
</protein>
<dbReference type="Gene3D" id="3.10.290.30">
    <property type="entry name" value="MM3350-like"/>
    <property type="match status" value="1"/>
</dbReference>
<dbReference type="eggNOG" id="COG4974">
    <property type="taxonomic scope" value="Bacteria"/>
</dbReference>
<dbReference type="InterPro" id="IPR024047">
    <property type="entry name" value="MM3350-like_sf"/>
</dbReference>
<sequence>MASNPVYEFYAELTDYEPKIWRRFQVMNNITMAKLGYILMTLFEMQATHLFCFDVPVAENYLKSAGEYSSNDFNKKVYDMLSEDPKFARKHIALPDDYGFPEPEADNLDASKIMVKHVLSSEAESMTFSYDFGDGWEIKIILENILKDKDLPGKELPRVLDGFGYGIIEDCGGPHGLEELARVFKSKKGERYQELSEWLGLSELDLDKLDLEDMNFRLKKVPRIYRDAYELRLEPTDQSMDLLNRRYKRKLPISSQESQLDRR</sequence>
<evidence type="ECO:0000313" key="2">
    <source>
        <dbReference type="EMBL" id="ETA81901.1"/>
    </source>
</evidence>
<dbReference type="Pfam" id="PF07929">
    <property type="entry name" value="PRiA4_ORF3"/>
    <property type="match status" value="1"/>
</dbReference>
<dbReference type="PANTHER" id="PTHR41878">
    <property type="entry name" value="LEXA REPRESSOR-RELATED"/>
    <property type="match status" value="1"/>
</dbReference>
<proteinExistence type="predicted"/>
<dbReference type="SUPFAM" id="SSF159941">
    <property type="entry name" value="MM3350-like"/>
    <property type="match status" value="1"/>
</dbReference>
<comment type="caution">
    <text evidence="2">The sequence shown here is derived from an EMBL/GenBank/DDBJ whole genome shotgun (WGS) entry which is preliminary data.</text>
</comment>